<dbReference type="InterPro" id="IPR046357">
    <property type="entry name" value="PPIase_dom_sf"/>
</dbReference>
<dbReference type="PANTHER" id="PTHR47245:SF2">
    <property type="entry name" value="PEPTIDYL-PROLYL CIS-TRANS ISOMERASE HP_0175-RELATED"/>
    <property type="match status" value="1"/>
</dbReference>
<sequence>MKRSVVCGLVSVFCIISMFALAASAQVVAKVNNEEVLQSDVDFVFDTFVLPQFQAQNPNQEFPEEQKTQVKKNILDQLVLQHLLLQEAAKVGITVTDEVVNQRYEAFKAQRPDVPEEQVKPFIKNELMIQQTVDQEVVSKITVSDEEMQQYYEEKKEQFKEPEQVQASHILVQVAPDASQEDKDAAKAKIDAVLAQVKEGKDFAELAKENSDCPSKEQGGDLGFFSRGMMVKPFEDAAFGLNEGDISDVVETQFGYHVIKLTGKKAERNVPFDEVKEQLQKGLLQQKRNTEVMSWINALKAQAQIEMIPQQ</sequence>
<evidence type="ECO:0000313" key="5">
    <source>
        <dbReference type="Proteomes" id="UP000030661"/>
    </source>
</evidence>
<dbReference type="InterPro" id="IPR000297">
    <property type="entry name" value="PPIase_PpiC"/>
</dbReference>
<dbReference type="eggNOG" id="COG0760">
    <property type="taxonomic scope" value="Bacteria"/>
</dbReference>
<name>A0A081C603_VECG1</name>
<dbReference type="Proteomes" id="UP000030661">
    <property type="component" value="Unassembled WGS sequence"/>
</dbReference>
<evidence type="ECO:0000259" key="3">
    <source>
        <dbReference type="PROSITE" id="PS50198"/>
    </source>
</evidence>
<dbReference type="PROSITE" id="PS01096">
    <property type="entry name" value="PPIC_PPIASE_1"/>
    <property type="match status" value="1"/>
</dbReference>
<keyword evidence="1" id="KW-0413">Isomerase</keyword>
<dbReference type="Gene3D" id="3.10.50.40">
    <property type="match status" value="1"/>
</dbReference>
<dbReference type="Pfam" id="PF13623">
    <property type="entry name" value="SurA_N_2"/>
    <property type="match status" value="1"/>
</dbReference>
<evidence type="ECO:0000313" key="4">
    <source>
        <dbReference type="EMBL" id="GAK60008.1"/>
    </source>
</evidence>
<dbReference type="Gene3D" id="1.10.4030.10">
    <property type="entry name" value="Porin chaperone SurA, peptide-binding domain"/>
    <property type="match status" value="1"/>
</dbReference>
<dbReference type="PROSITE" id="PS50198">
    <property type="entry name" value="PPIC_PPIASE_2"/>
    <property type="match status" value="1"/>
</dbReference>
<dbReference type="InterPro" id="IPR027304">
    <property type="entry name" value="Trigger_fact/SurA_dom_sf"/>
</dbReference>
<dbReference type="GO" id="GO:0003755">
    <property type="term" value="F:peptidyl-prolyl cis-trans isomerase activity"/>
    <property type="evidence" value="ECO:0007669"/>
    <property type="project" value="UniProtKB-KW"/>
</dbReference>
<reference evidence="4" key="1">
    <citation type="journal article" date="2015" name="PeerJ">
        <title>First genomic representation of candidate bacterial phylum KSB3 points to enhanced environmental sensing as a trigger of wastewater bulking.</title>
        <authorList>
            <person name="Sekiguchi Y."/>
            <person name="Ohashi A."/>
            <person name="Parks D.H."/>
            <person name="Yamauchi T."/>
            <person name="Tyson G.W."/>
            <person name="Hugenholtz P."/>
        </authorList>
    </citation>
    <scope>NUCLEOTIDE SEQUENCE [LARGE SCALE GENOMIC DNA]</scope>
</reference>
<dbReference type="EMBL" id="DF820471">
    <property type="protein sequence ID" value="GAK60008.1"/>
    <property type="molecule type" value="Genomic_DNA"/>
</dbReference>
<dbReference type="SUPFAM" id="SSF54534">
    <property type="entry name" value="FKBP-like"/>
    <property type="match status" value="1"/>
</dbReference>
<organism evidence="4">
    <name type="scientific">Vecturithrix granuli</name>
    <dbReference type="NCBI Taxonomy" id="1499967"/>
    <lineage>
        <taxon>Bacteria</taxon>
        <taxon>Candidatus Moduliflexota</taxon>
        <taxon>Candidatus Vecturitrichia</taxon>
        <taxon>Candidatus Vecturitrichales</taxon>
        <taxon>Candidatus Vecturitrichaceae</taxon>
        <taxon>Candidatus Vecturithrix</taxon>
    </lineage>
</organism>
<feature type="signal peptide" evidence="2">
    <location>
        <begin position="1"/>
        <end position="22"/>
    </location>
</feature>
<dbReference type="InterPro" id="IPR050245">
    <property type="entry name" value="PrsA_foldase"/>
</dbReference>
<keyword evidence="5" id="KW-1185">Reference proteome</keyword>
<feature type="chain" id="PRO_5007754887" evidence="2">
    <location>
        <begin position="23"/>
        <end position="311"/>
    </location>
</feature>
<dbReference type="InterPro" id="IPR023058">
    <property type="entry name" value="PPIase_PpiC_CS"/>
</dbReference>
<dbReference type="STRING" id="1499967.U27_06995"/>
<keyword evidence="2" id="KW-0732">Signal</keyword>
<evidence type="ECO:0000256" key="2">
    <source>
        <dbReference type="SAM" id="SignalP"/>
    </source>
</evidence>
<dbReference type="AlphaFoldDB" id="A0A081C603"/>
<dbReference type="PANTHER" id="PTHR47245">
    <property type="entry name" value="PEPTIDYLPROLYL ISOMERASE"/>
    <property type="match status" value="1"/>
</dbReference>
<keyword evidence="1" id="KW-0697">Rotamase</keyword>
<gene>
    <name evidence="4" type="ORF">U27_06995</name>
</gene>
<feature type="domain" description="PpiC" evidence="3">
    <location>
        <begin position="162"/>
        <end position="263"/>
    </location>
</feature>
<dbReference type="HOGENOM" id="CLU_034646_5_3_0"/>
<proteinExistence type="predicted"/>
<accession>A0A081C603</accession>
<dbReference type="Pfam" id="PF13616">
    <property type="entry name" value="Rotamase_3"/>
    <property type="match status" value="1"/>
</dbReference>
<evidence type="ECO:0000256" key="1">
    <source>
        <dbReference type="PROSITE-ProRule" id="PRU00278"/>
    </source>
</evidence>
<dbReference type="SUPFAM" id="SSF109998">
    <property type="entry name" value="Triger factor/SurA peptide-binding domain-like"/>
    <property type="match status" value="1"/>
</dbReference>
<protein>
    <submittedName>
        <fullName evidence="4">PPIC-type PPIASE domain protein</fullName>
    </submittedName>
</protein>